<evidence type="ECO:0000256" key="4">
    <source>
        <dbReference type="ARBA" id="ARBA00023136"/>
    </source>
</evidence>
<evidence type="ECO:0000259" key="7">
    <source>
        <dbReference type="Pfam" id="PF06305"/>
    </source>
</evidence>
<evidence type="ECO:0000256" key="5">
    <source>
        <dbReference type="SAM" id="MobiDB-lite"/>
    </source>
</evidence>
<protein>
    <submittedName>
        <fullName evidence="8">Lipopolysaccharide assembly protein LapA domain-containing protein</fullName>
    </submittedName>
</protein>
<keyword evidence="3 6" id="KW-1133">Transmembrane helix</keyword>
<keyword evidence="9" id="KW-1185">Reference proteome</keyword>
<dbReference type="Proteomes" id="UP001551695">
    <property type="component" value="Unassembled WGS sequence"/>
</dbReference>
<sequence>MSTHSEDLPGSESTPPQQPVPAASTRKSTGSRTGRAWDGLVVGIVILVVLLIFILQNLETIQVSLFFWDFGLPTGVAVLLSALGGALVMALVGGARIIQLRRVAKR</sequence>
<dbReference type="EMBL" id="JBFAKC010000005">
    <property type="protein sequence ID" value="MEV0708678.1"/>
    <property type="molecule type" value="Genomic_DNA"/>
</dbReference>
<dbReference type="Pfam" id="PF06305">
    <property type="entry name" value="LapA_dom"/>
    <property type="match status" value="1"/>
</dbReference>
<keyword evidence="1" id="KW-1003">Cell membrane</keyword>
<accession>A0ABV3FTL2</accession>
<dbReference type="RefSeq" id="WP_109530296.1">
    <property type="nucleotide sequence ID" value="NZ_JBEXKW010000096.1"/>
</dbReference>
<evidence type="ECO:0000256" key="1">
    <source>
        <dbReference type="ARBA" id="ARBA00022475"/>
    </source>
</evidence>
<evidence type="ECO:0000256" key="3">
    <source>
        <dbReference type="ARBA" id="ARBA00022989"/>
    </source>
</evidence>
<feature type="region of interest" description="Disordered" evidence="5">
    <location>
        <begin position="1"/>
        <end position="34"/>
    </location>
</feature>
<name>A0ABV3FTL2_9NOCA</name>
<keyword evidence="4 6" id="KW-0472">Membrane</keyword>
<dbReference type="InterPro" id="IPR010445">
    <property type="entry name" value="LapA_dom"/>
</dbReference>
<reference evidence="8 9" key="1">
    <citation type="submission" date="2024-06" db="EMBL/GenBank/DDBJ databases">
        <title>The Natural Products Discovery Center: Release of the First 8490 Sequenced Strains for Exploring Actinobacteria Biosynthetic Diversity.</title>
        <authorList>
            <person name="Kalkreuter E."/>
            <person name="Kautsar S.A."/>
            <person name="Yang D."/>
            <person name="Bader C.D."/>
            <person name="Teijaro C.N."/>
            <person name="Fluegel L."/>
            <person name="Davis C.M."/>
            <person name="Simpson J.R."/>
            <person name="Lauterbach L."/>
            <person name="Steele A.D."/>
            <person name="Gui C."/>
            <person name="Meng S."/>
            <person name="Li G."/>
            <person name="Viehrig K."/>
            <person name="Ye F."/>
            <person name="Su P."/>
            <person name="Kiefer A.F."/>
            <person name="Nichols A."/>
            <person name="Cepeda A.J."/>
            <person name="Yan W."/>
            <person name="Fan B."/>
            <person name="Jiang Y."/>
            <person name="Adhikari A."/>
            <person name="Zheng C.-J."/>
            <person name="Schuster L."/>
            <person name="Cowan T.M."/>
            <person name="Smanski M.J."/>
            <person name="Chevrette M.G."/>
            <person name="De Carvalho L.P.S."/>
            <person name="Shen B."/>
        </authorList>
    </citation>
    <scope>NUCLEOTIDE SEQUENCE [LARGE SCALE GENOMIC DNA]</scope>
    <source>
        <strain evidence="8 9">NPDC050403</strain>
    </source>
</reference>
<evidence type="ECO:0000256" key="2">
    <source>
        <dbReference type="ARBA" id="ARBA00022692"/>
    </source>
</evidence>
<proteinExistence type="predicted"/>
<organism evidence="8 9">
    <name type="scientific">Nocardia aurea</name>
    <dbReference type="NCBI Taxonomy" id="2144174"/>
    <lineage>
        <taxon>Bacteria</taxon>
        <taxon>Bacillati</taxon>
        <taxon>Actinomycetota</taxon>
        <taxon>Actinomycetes</taxon>
        <taxon>Mycobacteriales</taxon>
        <taxon>Nocardiaceae</taxon>
        <taxon>Nocardia</taxon>
    </lineage>
</organism>
<comment type="caution">
    <text evidence="8">The sequence shown here is derived from an EMBL/GenBank/DDBJ whole genome shotgun (WGS) entry which is preliminary data.</text>
</comment>
<gene>
    <name evidence="8" type="ORF">AB0I48_14025</name>
</gene>
<feature type="domain" description="Lipopolysaccharide assembly protein A" evidence="7">
    <location>
        <begin position="56"/>
        <end position="106"/>
    </location>
</feature>
<evidence type="ECO:0000313" key="8">
    <source>
        <dbReference type="EMBL" id="MEV0708678.1"/>
    </source>
</evidence>
<feature type="transmembrane region" description="Helical" evidence="6">
    <location>
        <begin position="36"/>
        <end position="55"/>
    </location>
</feature>
<evidence type="ECO:0000313" key="9">
    <source>
        <dbReference type="Proteomes" id="UP001551695"/>
    </source>
</evidence>
<keyword evidence="2 6" id="KW-0812">Transmembrane</keyword>
<evidence type="ECO:0000256" key="6">
    <source>
        <dbReference type="SAM" id="Phobius"/>
    </source>
</evidence>
<feature type="transmembrane region" description="Helical" evidence="6">
    <location>
        <begin position="75"/>
        <end position="98"/>
    </location>
</feature>